<comment type="caution">
    <text evidence="2">The sequence shown here is derived from an EMBL/GenBank/DDBJ whole genome shotgun (WGS) entry which is preliminary data.</text>
</comment>
<gene>
    <name evidence="2" type="ORF">GOODEAATRI_015101</name>
</gene>
<comment type="similarity">
    <text evidence="1">Belongs to the glycosyl hydrolase 47 family.</text>
</comment>
<evidence type="ECO:0000256" key="1">
    <source>
        <dbReference type="ARBA" id="ARBA00007658"/>
    </source>
</evidence>
<keyword evidence="3" id="KW-1185">Reference proteome</keyword>
<organism evidence="2 3">
    <name type="scientific">Goodea atripinnis</name>
    <dbReference type="NCBI Taxonomy" id="208336"/>
    <lineage>
        <taxon>Eukaryota</taxon>
        <taxon>Metazoa</taxon>
        <taxon>Chordata</taxon>
        <taxon>Craniata</taxon>
        <taxon>Vertebrata</taxon>
        <taxon>Euteleostomi</taxon>
        <taxon>Actinopterygii</taxon>
        <taxon>Neopterygii</taxon>
        <taxon>Teleostei</taxon>
        <taxon>Neoteleostei</taxon>
        <taxon>Acanthomorphata</taxon>
        <taxon>Ovalentaria</taxon>
        <taxon>Atherinomorphae</taxon>
        <taxon>Cyprinodontiformes</taxon>
        <taxon>Goodeidae</taxon>
        <taxon>Goodea</taxon>
    </lineage>
</organism>
<sequence>PLLLLPLERLFSSASPCRGLSHNALLFTLLQISVICSLFREALWRRCLSHPDTERRLLLTYLCFCPFCFSQMMKHAWDSYRQYGWGHNELKPLAKKGHSTNIFGKSNTNSSPAPLSVPIGTVPAQLYITHGSMQA</sequence>
<reference evidence="2 3" key="1">
    <citation type="submission" date="2021-06" db="EMBL/GenBank/DDBJ databases">
        <authorList>
            <person name="Palmer J.M."/>
        </authorList>
    </citation>
    <scope>NUCLEOTIDE SEQUENCE [LARGE SCALE GENOMIC DNA]</scope>
    <source>
        <strain evidence="2 3">GA_2019</strain>
        <tissue evidence="2">Muscle</tissue>
    </source>
</reference>
<dbReference type="Pfam" id="PF01532">
    <property type="entry name" value="Glyco_hydro_47"/>
    <property type="match status" value="1"/>
</dbReference>
<dbReference type="EMBL" id="JAHRIO010001099">
    <property type="protein sequence ID" value="MEQ2158700.1"/>
    <property type="molecule type" value="Genomic_DNA"/>
</dbReference>
<dbReference type="InterPro" id="IPR001382">
    <property type="entry name" value="Glyco_hydro_47"/>
</dbReference>
<evidence type="ECO:0000313" key="2">
    <source>
        <dbReference type="EMBL" id="MEQ2158700.1"/>
    </source>
</evidence>
<dbReference type="InterPro" id="IPR036026">
    <property type="entry name" value="Seven-hairpin_glycosidases"/>
</dbReference>
<dbReference type="Proteomes" id="UP001476798">
    <property type="component" value="Unassembled WGS sequence"/>
</dbReference>
<accession>A0ABV0MHW8</accession>
<name>A0ABV0MHW8_9TELE</name>
<proteinExistence type="inferred from homology"/>
<dbReference type="Gene3D" id="1.50.10.10">
    <property type="match status" value="1"/>
</dbReference>
<feature type="non-terminal residue" evidence="2">
    <location>
        <position position="1"/>
    </location>
</feature>
<dbReference type="InterPro" id="IPR012341">
    <property type="entry name" value="6hp_glycosidase-like_sf"/>
</dbReference>
<evidence type="ECO:0000313" key="3">
    <source>
        <dbReference type="Proteomes" id="UP001476798"/>
    </source>
</evidence>
<protein>
    <submittedName>
        <fullName evidence="2">Uncharacterized protein</fullName>
    </submittedName>
</protein>
<dbReference type="SUPFAM" id="SSF48225">
    <property type="entry name" value="Seven-hairpin glycosidases"/>
    <property type="match status" value="1"/>
</dbReference>